<evidence type="ECO:0000259" key="3">
    <source>
        <dbReference type="Pfam" id="PF00049"/>
    </source>
</evidence>
<dbReference type="SUPFAM" id="SSF56994">
    <property type="entry name" value="Insulin-like"/>
    <property type="match status" value="1"/>
</dbReference>
<dbReference type="Pfam" id="PF00049">
    <property type="entry name" value="Insulin"/>
    <property type="match status" value="1"/>
</dbReference>
<dbReference type="InterPro" id="IPR036438">
    <property type="entry name" value="Insulin-like_sf"/>
</dbReference>
<keyword evidence="1" id="KW-0165">Cleavage on pair of basic residues</keyword>
<feature type="domain" description="Insulin-like" evidence="3">
    <location>
        <begin position="151"/>
        <end position="228"/>
    </location>
</feature>
<dbReference type="InterPro" id="IPR016179">
    <property type="entry name" value="Insulin-like"/>
</dbReference>
<dbReference type="EMBL" id="BMAO01003302">
    <property type="protein sequence ID" value="GFQ87014.1"/>
    <property type="molecule type" value="Genomic_DNA"/>
</dbReference>
<sequence length="236" mass="27471">RGCREKVVEIARKKSSGGRRLVIGSKAAHPRPYAEKARAFKTRGLSQNVSCDEIVNSPLMINQRSDKKNCTLLKNFFKSHTHKNRSFPLKWHNTSTMGASLVSLRCSLLLCVLWLTVVAEMEIDPVWENIFKARSDDDWRTVWHTERHRRCYHDLLIHMDWVCQKDIYAVKRKKKIAEPFVDDQQAHRFLGRRRKRSAAHHALIKRGIIDECCHGNAGCSWEEYAEYCPANSRLRS</sequence>
<keyword evidence="5" id="KW-1185">Reference proteome</keyword>
<organism evidence="4 5">
    <name type="scientific">Trichonephila clavata</name>
    <name type="common">Joro spider</name>
    <name type="synonym">Nephila clavata</name>
    <dbReference type="NCBI Taxonomy" id="2740835"/>
    <lineage>
        <taxon>Eukaryota</taxon>
        <taxon>Metazoa</taxon>
        <taxon>Ecdysozoa</taxon>
        <taxon>Arthropoda</taxon>
        <taxon>Chelicerata</taxon>
        <taxon>Arachnida</taxon>
        <taxon>Araneae</taxon>
        <taxon>Araneomorphae</taxon>
        <taxon>Entelegynae</taxon>
        <taxon>Araneoidea</taxon>
        <taxon>Nephilidae</taxon>
        <taxon>Trichonephila</taxon>
    </lineage>
</organism>
<evidence type="ECO:0000313" key="4">
    <source>
        <dbReference type="EMBL" id="GFQ87014.1"/>
    </source>
</evidence>
<dbReference type="AlphaFoldDB" id="A0A8X6FTJ4"/>
<dbReference type="Proteomes" id="UP000887116">
    <property type="component" value="Unassembled WGS sequence"/>
</dbReference>
<proteinExistence type="predicted"/>
<reference evidence="4" key="1">
    <citation type="submission" date="2020-07" db="EMBL/GenBank/DDBJ databases">
        <title>Multicomponent nature underlies the extraordinary mechanical properties of spider dragline silk.</title>
        <authorList>
            <person name="Kono N."/>
            <person name="Nakamura H."/>
            <person name="Mori M."/>
            <person name="Yoshida Y."/>
            <person name="Ohtoshi R."/>
            <person name="Malay A.D."/>
            <person name="Moran D.A.P."/>
            <person name="Tomita M."/>
            <person name="Numata K."/>
            <person name="Arakawa K."/>
        </authorList>
    </citation>
    <scope>NUCLEOTIDE SEQUENCE</scope>
</reference>
<gene>
    <name evidence="4" type="primary">Ilp7</name>
    <name evidence="4" type="ORF">TNCT_351631</name>
</gene>
<comment type="caution">
    <text evidence="4">The sequence shown here is derived from an EMBL/GenBank/DDBJ whole genome shotgun (WGS) entry which is preliminary data.</text>
</comment>
<evidence type="ECO:0000256" key="2">
    <source>
        <dbReference type="ARBA" id="ARBA00022729"/>
    </source>
</evidence>
<evidence type="ECO:0000256" key="1">
    <source>
        <dbReference type="ARBA" id="ARBA00022685"/>
    </source>
</evidence>
<feature type="non-terminal residue" evidence="4">
    <location>
        <position position="1"/>
    </location>
</feature>
<dbReference type="Gene3D" id="1.10.100.10">
    <property type="entry name" value="Insulin-like"/>
    <property type="match status" value="1"/>
</dbReference>
<keyword evidence="2" id="KW-0732">Signal</keyword>
<accession>A0A8X6FTJ4</accession>
<name>A0A8X6FTJ4_TRICU</name>
<dbReference type="OrthoDB" id="10044229at2759"/>
<dbReference type="GO" id="GO:0005576">
    <property type="term" value="C:extracellular region"/>
    <property type="evidence" value="ECO:0007669"/>
    <property type="project" value="InterPro"/>
</dbReference>
<evidence type="ECO:0000313" key="5">
    <source>
        <dbReference type="Proteomes" id="UP000887116"/>
    </source>
</evidence>
<dbReference type="GO" id="GO:0005179">
    <property type="term" value="F:hormone activity"/>
    <property type="evidence" value="ECO:0007669"/>
    <property type="project" value="InterPro"/>
</dbReference>
<protein>
    <submittedName>
        <fullName evidence="4">Probable insulin-like peptide 7</fullName>
    </submittedName>
</protein>